<organism evidence="3 4">
    <name type="scientific">Fusarium redolens</name>
    <dbReference type="NCBI Taxonomy" id="48865"/>
    <lineage>
        <taxon>Eukaryota</taxon>
        <taxon>Fungi</taxon>
        <taxon>Dikarya</taxon>
        <taxon>Ascomycota</taxon>
        <taxon>Pezizomycotina</taxon>
        <taxon>Sordariomycetes</taxon>
        <taxon>Hypocreomycetidae</taxon>
        <taxon>Hypocreales</taxon>
        <taxon>Nectriaceae</taxon>
        <taxon>Fusarium</taxon>
        <taxon>Fusarium redolens species complex</taxon>
    </lineage>
</organism>
<dbReference type="GeneID" id="70221865"/>
<evidence type="ECO:0000313" key="3">
    <source>
        <dbReference type="EMBL" id="KAH7265483.1"/>
    </source>
</evidence>
<dbReference type="RefSeq" id="XP_046054218.1">
    <property type="nucleotide sequence ID" value="XM_046191911.1"/>
</dbReference>
<proteinExistence type="predicted"/>
<keyword evidence="1" id="KW-1133">Transmembrane helix</keyword>
<sequence>MAGTSLWDYIFMRASILVLHLIAPLSVVGSLVLLLVPLPFQIPRLLKAWLALEALFYLVIYLPLNNHLQKPAKHPTPPCRADRQRLFQQCHDNIPDAGQYLKRWFRDAPEHEIKRDNVKDFFRWGFFNMEEYDSTYDSELEGYIEKLEELLGKKLEFGRGNAKCLRMTLDKVEMLHRSLTWYLCIFVVDTIASTYLHCHSFSFHRTSFSQFFTVFPLRPLTLFTSYKSPAKSLTYWHRPHTSKTRLPILFIHGIGVGLYPYIDFLADINAAESADGDVGIIAIEILSVSSRITFQAMLKEEICEEIHRILSTHGWKSCALVSHSYGSVVAAQLLRDPKISVNIGPVIFIDPVSFLLHLPDVAYNFICRRPSHTNEHLLSYFGSKDIGIAHTLFRRFFWADNLLWKEDLQNRPTAVALASRDSIIDTKSIRAYLVGSSDWTQRPTKATGESPRDGKLDVIWFEDLDHGQAFDHKTTRLRLVETVRAFCNQTKTLYPEVGVEGIGKK</sequence>
<dbReference type="OrthoDB" id="6431331at2759"/>
<dbReference type="Gene3D" id="3.40.50.1820">
    <property type="entry name" value="alpha/beta hydrolase"/>
    <property type="match status" value="1"/>
</dbReference>
<dbReference type="Proteomes" id="UP000720189">
    <property type="component" value="Unassembled WGS sequence"/>
</dbReference>
<reference evidence="3" key="1">
    <citation type="journal article" date="2021" name="Nat. Commun.">
        <title>Genetic determinants of endophytism in the Arabidopsis root mycobiome.</title>
        <authorList>
            <person name="Mesny F."/>
            <person name="Miyauchi S."/>
            <person name="Thiergart T."/>
            <person name="Pickel B."/>
            <person name="Atanasova L."/>
            <person name="Karlsson M."/>
            <person name="Huettel B."/>
            <person name="Barry K.W."/>
            <person name="Haridas S."/>
            <person name="Chen C."/>
            <person name="Bauer D."/>
            <person name="Andreopoulos W."/>
            <person name="Pangilinan J."/>
            <person name="LaButti K."/>
            <person name="Riley R."/>
            <person name="Lipzen A."/>
            <person name="Clum A."/>
            <person name="Drula E."/>
            <person name="Henrissat B."/>
            <person name="Kohler A."/>
            <person name="Grigoriev I.V."/>
            <person name="Martin F.M."/>
            <person name="Hacquard S."/>
        </authorList>
    </citation>
    <scope>NUCLEOTIDE SEQUENCE</scope>
    <source>
        <strain evidence="3">MPI-CAGE-AT-0023</strain>
    </source>
</reference>
<evidence type="ECO:0000256" key="1">
    <source>
        <dbReference type="SAM" id="Phobius"/>
    </source>
</evidence>
<dbReference type="SUPFAM" id="SSF53474">
    <property type="entry name" value="alpha/beta-Hydrolases"/>
    <property type="match status" value="1"/>
</dbReference>
<dbReference type="InterPro" id="IPR029058">
    <property type="entry name" value="AB_hydrolase_fold"/>
</dbReference>
<evidence type="ECO:0000313" key="4">
    <source>
        <dbReference type="Proteomes" id="UP000720189"/>
    </source>
</evidence>
<keyword evidence="1" id="KW-0472">Membrane</keyword>
<keyword evidence="1" id="KW-0812">Transmembrane</keyword>
<dbReference type="PANTHER" id="PTHR37471:SF1">
    <property type="entry name" value="AB HYDROLASE-1 DOMAIN-CONTAINING PROTEIN"/>
    <property type="match status" value="1"/>
</dbReference>
<keyword evidence="4" id="KW-1185">Reference proteome</keyword>
<accession>A0A9P9KKT1</accession>
<dbReference type="Pfam" id="PF12697">
    <property type="entry name" value="Abhydrolase_6"/>
    <property type="match status" value="1"/>
</dbReference>
<protein>
    <recommendedName>
        <fullName evidence="2">AB hydrolase-1 domain-containing protein</fullName>
    </recommendedName>
</protein>
<dbReference type="EMBL" id="JAGMUX010000003">
    <property type="protein sequence ID" value="KAH7265483.1"/>
    <property type="molecule type" value="Genomic_DNA"/>
</dbReference>
<evidence type="ECO:0000259" key="2">
    <source>
        <dbReference type="Pfam" id="PF12697"/>
    </source>
</evidence>
<dbReference type="InterPro" id="IPR000073">
    <property type="entry name" value="AB_hydrolase_1"/>
</dbReference>
<name>A0A9P9KKT1_FUSRE</name>
<gene>
    <name evidence="3" type="ORF">BKA55DRAFT_559086</name>
</gene>
<dbReference type="PANTHER" id="PTHR37471">
    <property type="entry name" value="UNNAMED PRODUCT"/>
    <property type="match status" value="1"/>
</dbReference>
<feature type="transmembrane region" description="Helical" evidence="1">
    <location>
        <begin position="16"/>
        <end position="40"/>
    </location>
</feature>
<comment type="caution">
    <text evidence="3">The sequence shown here is derived from an EMBL/GenBank/DDBJ whole genome shotgun (WGS) entry which is preliminary data.</text>
</comment>
<dbReference type="AlphaFoldDB" id="A0A9P9KKT1"/>
<feature type="domain" description="AB hydrolase-1" evidence="2">
    <location>
        <begin position="248"/>
        <end position="466"/>
    </location>
</feature>